<dbReference type="InterPro" id="IPR023804">
    <property type="entry name" value="DUF3792_TM"/>
</dbReference>
<protein>
    <submittedName>
        <fullName evidence="2">TIGR04086 family membrane protein</fullName>
    </submittedName>
</protein>
<sequence>MKRPKRVKSNRERSQNPVWKILRPIVFGTLAGAAICTALLLVLSLVLVAAKQLPQSLIQPITVLIAALGAFFAGYTAARMSGERGMLYGAGSALLLFGLLFLAGLAVSGESISAFMLTKGLIMVLTGAIAGILSVNKKSRRK</sequence>
<dbReference type="Proteomes" id="UP000754750">
    <property type="component" value="Unassembled WGS sequence"/>
</dbReference>
<dbReference type="EMBL" id="SVNY01000002">
    <property type="protein sequence ID" value="MBE6832918.1"/>
    <property type="molecule type" value="Genomic_DNA"/>
</dbReference>
<evidence type="ECO:0000256" key="1">
    <source>
        <dbReference type="SAM" id="Phobius"/>
    </source>
</evidence>
<evidence type="ECO:0000313" key="2">
    <source>
        <dbReference type="EMBL" id="MBE6832918.1"/>
    </source>
</evidence>
<keyword evidence="1" id="KW-0472">Membrane</keyword>
<dbReference type="RefSeq" id="WP_020071723.1">
    <property type="nucleotide sequence ID" value="NZ_JBKWRC010000001.1"/>
</dbReference>
<feature type="transmembrane region" description="Helical" evidence="1">
    <location>
        <begin position="112"/>
        <end position="135"/>
    </location>
</feature>
<dbReference type="NCBIfam" id="TIGR04086">
    <property type="entry name" value="TIGR04086_membr"/>
    <property type="match status" value="1"/>
</dbReference>
<reference evidence="2" key="1">
    <citation type="submission" date="2019-04" db="EMBL/GenBank/DDBJ databases">
        <title>Evolution of Biomass-Degrading Anaerobic Consortia Revealed by Metagenomics.</title>
        <authorList>
            <person name="Peng X."/>
        </authorList>
    </citation>
    <scope>NUCLEOTIDE SEQUENCE</scope>
    <source>
        <strain evidence="2">SIG551</strain>
    </source>
</reference>
<accession>A0A928Q2H1</accession>
<comment type="caution">
    <text evidence="2">The sequence shown here is derived from an EMBL/GenBank/DDBJ whole genome shotgun (WGS) entry which is preliminary data.</text>
</comment>
<feature type="transmembrane region" description="Helical" evidence="1">
    <location>
        <begin position="21"/>
        <end position="50"/>
    </location>
</feature>
<name>A0A928Q2H1_9FIRM</name>
<feature type="transmembrane region" description="Helical" evidence="1">
    <location>
        <begin position="87"/>
        <end position="106"/>
    </location>
</feature>
<dbReference type="AlphaFoldDB" id="A0A928Q2H1"/>
<feature type="transmembrane region" description="Helical" evidence="1">
    <location>
        <begin position="56"/>
        <end position="75"/>
    </location>
</feature>
<organism evidence="2 3">
    <name type="scientific">Faecalispora sporosphaeroides</name>
    <dbReference type="NCBI Taxonomy" id="1549"/>
    <lineage>
        <taxon>Bacteria</taxon>
        <taxon>Bacillati</taxon>
        <taxon>Bacillota</taxon>
        <taxon>Clostridia</taxon>
        <taxon>Eubacteriales</taxon>
        <taxon>Oscillospiraceae</taxon>
        <taxon>Faecalispora</taxon>
    </lineage>
</organism>
<gene>
    <name evidence="2" type="ORF">E7512_04955</name>
</gene>
<keyword evidence="1" id="KW-0812">Transmembrane</keyword>
<keyword evidence="1" id="KW-1133">Transmembrane helix</keyword>
<evidence type="ECO:0000313" key="3">
    <source>
        <dbReference type="Proteomes" id="UP000754750"/>
    </source>
</evidence>
<dbReference type="Pfam" id="PF12670">
    <property type="entry name" value="DUF3792"/>
    <property type="match status" value="1"/>
</dbReference>
<proteinExistence type="predicted"/>